<sequence>MKIANKIVSILIILVNFYFVPLSFIIIEDTGGPMGYGLLVLPISIVVNFLLVTATFALKLRFNKSIGLFVFNSLGLVWSLFWLRAFLTTNH</sequence>
<keyword evidence="1" id="KW-0472">Membrane</keyword>
<keyword evidence="3" id="KW-1185">Reference proteome</keyword>
<dbReference type="AlphaFoldDB" id="A0A7H9AQN4"/>
<proteinExistence type="predicted"/>
<feature type="transmembrane region" description="Helical" evidence="1">
    <location>
        <begin position="7"/>
        <end position="27"/>
    </location>
</feature>
<protein>
    <submittedName>
        <fullName evidence="2">Uncharacterized protein</fullName>
    </submittedName>
</protein>
<evidence type="ECO:0000313" key="2">
    <source>
        <dbReference type="EMBL" id="QLG45717.1"/>
    </source>
</evidence>
<feature type="transmembrane region" description="Helical" evidence="1">
    <location>
        <begin position="39"/>
        <end position="58"/>
    </location>
</feature>
<keyword evidence="1" id="KW-1133">Transmembrane helix</keyword>
<dbReference type="Proteomes" id="UP000509302">
    <property type="component" value="Chromosome"/>
</dbReference>
<keyword evidence="1" id="KW-0812">Transmembrane</keyword>
<evidence type="ECO:0000313" key="3">
    <source>
        <dbReference type="Proteomes" id="UP000509302"/>
    </source>
</evidence>
<name>A0A7H9AQN4_9FLAO</name>
<feature type="transmembrane region" description="Helical" evidence="1">
    <location>
        <begin position="65"/>
        <end position="87"/>
    </location>
</feature>
<gene>
    <name evidence="2" type="ORF">HYG79_10280</name>
</gene>
<accession>A0A7H9AQN4</accession>
<evidence type="ECO:0000256" key="1">
    <source>
        <dbReference type="SAM" id="Phobius"/>
    </source>
</evidence>
<dbReference type="KEGG" id="cagg:HYG79_10280"/>
<dbReference type="RefSeq" id="WP_179242004.1">
    <property type="nucleotide sequence ID" value="NZ_CP058595.1"/>
</dbReference>
<dbReference type="EMBL" id="CP058595">
    <property type="protein sequence ID" value="QLG45717.1"/>
    <property type="molecule type" value="Genomic_DNA"/>
</dbReference>
<organism evidence="2 3">
    <name type="scientific">Costertonia aggregata</name>
    <dbReference type="NCBI Taxonomy" id="343403"/>
    <lineage>
        <taxon>Bacteria</taxon>
        <taxon>Pseudomonadati</taxon>
        <taxon>Bacteroidota</taxon>
        <taxon>Flavobacteriia</taxon>
        <taxon>Flavobacteriales</taxon>
        <taxon>Flavobacteriaceae</taxon>
        <taxon>Costertonia</taxon>
    </lineage>
</organism>
<reference evidence="2 3" key="1">
    <citation type="journal article" date="2006" name="Int. J. Syst. Evol. Microbiol.">
        <title>Costertonia aggregata gen. nov., sp. nov., a mesophilic marine bacterium of the family Flavobacteriaceae, isolated from a mature biofilm.</title>
        <authorList>
            <person name="Kwon K.K."/>
            <person name="Lee Y.K."/>
            <person name="Lee H.K."/>
        </authorList>
    </citation>
    <scope>NUCLEOTIDE SEQUENCE [LARGE SCALE GENOMIC DNA]</scope>
    <source>
        <strain evidence="2 3">KCCM 42265</strain>
    </source>
</reference>